<organism evidence="8 9">
    <name type="scientific">Stenomitos frigidus ULC18</name>
    <dbReference type="NCBI Taxonomy" id="2107698"/>
    <lineage>
        <taxon>Bacteria</taxon>
        <taxon>Bacillati</taxon>
        <taxon>Cyanobacteriota</taxon>
        <taxon>Cyanophyceae</taxon>
        <taxon>Leptolyngbyales</taxon>
        <taxon>Leptolyngbyaceae</taxon>
        <taxon>Stenomitos</taxon>
    </lineage>
</organism>
<dbReference type="Gene3D" id="1.10.8.590">
    <property type="match status" value="1"/>
</dbReference>
<dbReference type="CDD" id="cd18093">
    <property type="entry name" value="SpoU-like_TrmJ"/>
    <property type="match status" value="1"/>
</dbReference>
<evidence type="ECO:0000313" key="9">
    <source>
        <dbReference type="Proteomes" id="UP000239576"/>
    </source>
</evidence>
<keyword evidence="5" id="KW-0819">tRNA processing</keyword>
<dbReference type="NCBIfam" id="TIGR00050">
    <property type="entry name" value="rRNA_methyl_1"/>
    <property type="match status" value="1"/>
</dbReference>
<dbReference type="GO" id="GO:0002128">
    <property type="term" value="P:tRNA nucleoside ribose methylation"/>
    <property type="evidence" value="ECO:0007669"/>
    <property type="project" value="TreeGrafter"/>
</dbReference>
<dbReference type="InterPro" id="IPR029026">
    <property type="entry name" value="tRNA_m1G_MTases_N"/>
</dbReference>
<protein>
    <recommendedName>
        <fullName evidence="5">tRNA (cytidine/uridine-2'-O-)-methyltransferase TrmJ</fullName>
        <ecNumber evidence="5">2.1.1.200</ecNumber>
    </recommendedName>
    <alternativeName>
        <fullName evidence="5">tRNA (cytidine(32)/uridine(32)-2'-O)-methyltransferase</fullName>
    </alternativeName>
    <alternativeName>
        <fullName evidence="5">tRNA Cm32/Um32 methyltransferase</fullName>
    </alternativeName>
</protein>
<feature type="domain" description="tRNA/rRNA methyltransferase SpoU type" evidence="7">
    <location>
        <begin position="9"/>
        <end position="158"/>
    </location>
</feature>
<evidence type="ECO:0000256" key="6">
    <source>
        <dbReference type="SAM" id="MobiDB-lite"/>
    </source>
</evidence>
<dbReference type="PANTHER" id="PTHR42786">
    <property type="entry name" value="TRNA/RRNA METHYLTRANSFERASE"/>
    <property type="match status" value="1"/>
</dbReference>
<dbReference type="GO" id="GO:0106339">
    <property type="term" value="F:tRNA (cytidine(32)-2'-O)-methyltransferase activity"/>
    <property type="evidence" value="ECO:0007669"/>
    <property type="project" value="RHEA"/>
</dbReference>
<proteinExistence type="inferred from homology"/>
<gene>
    <name evidence="5" type="primary">trmJ</name>
    <name evidence="8" type="ORF">C7B82_22965</name>
</gene>
<dbReference type="InterPro" id="IPR001537">
    <property type="entry name" value="SpoU_MeTrfase"/>
</dbReference>
<comment type="function">
    <text evidence="5">Catalyzes the formation of 2'O-methylated cytidine (Cm32) or 2'O-methylated uridine (Um32) at position 32 in tRNA.</text>
</comment>
<dbReference type="InterPro" id="IPR004384">
    <property type="entry name" value="RNA_MeTrfase_TrmJ/LasT"/>
</dbReference>
<reference evidence="8 9" key="2">
    <citation type="submission" date="2018-03" db="EMBL/GenBank/DDBJ databases">
        <title>The ancient ancestry and fast evolution of plastids.</title>
        <authorList>
            <person name="Moore K.R."/>
            <person name="Magnabosco C."/>
            <person name="Momper L."/>
            <person name="Gold D.A."/>
            <person name="Bosak T."/>
            <person name="Fournier G.P."/>
        </authorList>
    </citation>
    <scope>NUCLEOTIDE SEQUENCE [LARGE SCALE GENOMIC DNA]</scope>
    <source>
        <strain evidence="8 9">ULC18</strain>
    </source>
</reference>
<evidence type="ECO:0000256" key="4">
    <source>
        <dbReference type="ARBA" id="ARBA00022691"/>
    </source>
</evidence>
<dbReference type="InterPro" id="IPR029028">
    <property type="entry name" value="Alpha/beta_knot_MTases"/>
</dbReference>
<accession>A0A2T1DYF2</accession>
<comment type="catalytic activity">
    <reaction evidence="5">
        <text>uridine(32) in tRNA + S-adenosyl-L-methionine = 2'-O-methyluridine(32) in tRNA + S-adenosyl-L-homocysteine + H(+)</text>
        <dbReference type="Rhea" id="RHEA:42936"/>
        <dbReference type="Rhea" id="RHEA-COMP:10107"/>
        <dbReference type="Rhea" id="RHEA-COMP:10290"/>
        <dbReference type="ChEBI" id="CHEBI:15378"/>
        <dbReference type="ChEBI" id="CHEBI:57856"/>
        <dbReference type="ChEBI" id="CHEBI:59789"/>
        <dbReference type="ChEBI" id="CHEBI:65315"/>
        <dbReference type="ChEBI" id="CHEBI:74478"/>
        <dbReference type="EC" id="2.1.1.200"/>
    </reaction>
</comment>
<comment type="caution">
    <text evidence="8">The sequence shown here is derived from an EMBL/GenBank/DDBJ whole genome shotgun (WGS) entry which is preliminary data.</text>
</comment>
<keyword evidence="2 5" id="KW-0489">Methyltransferase</keyword>
<dbReference type="Gene3D" id="3.40.1280.10">
    <property type="match status" value="1"/>
</dbReference>
<keyword evidence="5" id="KW-0963">Cytoplasm</keyword>
<dbReference type="SUPFAM" id="SSF75217">
    <property type="entry name" value="alpha/beta knot"/>
    <property type="match status" value="1"/>
</dbReference>
<feature type="compositionally biased region" description="Basic and acidic residues" evidence="6">
    <location>
        <begin position="171"/>
        <end position="182"/>
    </location>
</feature>
<reference evidence="9" key="1">
    <citation type="submission" date="2018-02" db="EMBL/GenBank/DDBJ databases">
        <authorList>
            <person name="Moore K."/>
            <person name="Momper L."/>
        </authorList>
    </citation>
    <scope>NUCLEOTIDE SEQUENCE [LARGE SCALE GENOMIC DNA]</scope>
    <source>
        <strain evidence="9">ULC18</strain>
    </source>
</reference>
<comment type="similarity">
    <text evidence="1">Belongs to the class IV-like SAM-binding methyltransferase superfamily. RNA methyltransferase TrmH family.</text>
</comment>
<evidence type="ECO:0000256" key="5">
    <source>
        <dbReference type="RuleBase" id="RU362024"/>
    </source>
</evidence>
<sequence>MTESVLATLRIVLVEPAGALNVGAIARVMKNMGLHHLVLVNPHCDQIGEEARLMAVHAADVLEGATVVKTLPEALQGCQRAIATTARPRVATVLEPPRTALPWLLEAAPQERGALIFGPEDRGLSNEELNYAQRFVAIPSHPTYPALNLAQAVAICCYELYQWEREQESEVRSQESEAREEQALASSEAHSQHLNHPSKAASPLPPPLSPPATLDILEGYYQQLEEVLLAIGYLQAHTAASRMQKFRRLFNRAFPSNEEVAMLRGILSQVAWATQKANQKKTEAKSTQDLVDDR</sequence>
<dbReference type="OrthoDB" id="9806346at2"/>
<dbReference type="PANTHER" id="PTHR42786:SF2">
    <property type="entry name" value="TRNA (CYTIDINE_URIDINE-2'-O-)-METHYLTRANSFERASE TRMJ"/>
    <property type="match status" value="1"/>
</dbReference>
<dbReference type="Pfam" id="PF00588">
    <property type="entry name" value="SpoU_methylase"/>
    <property type="match status" value="1"/>
</dbReference>
<dbReference type="EC" id="2.1.1.200" evidence="5"/>
<keyword evidence="9" id="KW-1185">Reference proteome</keyword>
<dbReference type="PIRSF" id="PIRSF004808">
    <property type="entry name" value="LasT"/>
    <property type="match status" value="1"/>
</dbReference>
<evidence type="ECO:0000313" key="8">
    <source>
        <dbReference type="EMBL" id="PSB25489.1"/>
    </source>
</evidence>
<dbReference type="GO" id="GO:0005829">
    <property type="term" value="C:cytosol"/>
    <property type="evidence" value="ECO:0007669"/>
    <property type="project" value="TreeGrafter"/>
</dbReference>
<comment type="subcellular location">
    <subcellularLocation>
        <location evidence="5">Cytoplasm</location>
    </subcellularLocation>
</comment>
<evidence type="ECO:0000256" key="2">
    <source>
        <dbReference type="ARBA" id="ARBA00022603"/>
    </source>
</evidence>
<dbReference type="EMBL" id="PVWK01000124">
    <property type="protein sequence ID" value="PSB25489.1"/>
    <property type="molecule type" value="Genomic_DNA"/>
</dbReference>
<dbReference type="GO" id="GO:0003723">
    <property type="term" value="F:RNA binding"/>
    <property type="evidence" value="ECO:0007669"/>
    <property type="project" value="InterPro"/>
</dbReference>
<keyword evidence="4 5" id="KW-0949">S-adenosyl-L-methionine</keyword>
<dbReference type="RefSeq" id="WP_106258923.1">
    <property type="nucleotide sequence ID" value="NZ_CAWNSW010000163.1"/>
</dbReference>
<dbReference type="GO" id="GO:0160206">
    <property type="term" value="F:tRNA (cytidine(32)/uridine(32)-2'-O)-methyltransferase activity"/>
    <property type="evidence" value="ECO:0007669"/>
    <property type="project" value="UniProtKB-EC"/>
</dbReference>
<name>A0A2T1DYF2_9CYAN</name>
<dbReference type="AlphaFoldDB" id="A0A2T1DYF2"/>
<comment type="subunit">
    <text evidence="5">Homodimer.</text>
</comment>
<evidence type="ECO:0000256" key="1">
    <source>
        <dbReference type="ARBA" id="ARBA00007228"/>
    </source>
</evidence>
<feature type="region of interest" description="Disordered" evidence="6">
    <location>
        <begin position="171"/>
        <end position="207"/>
    </location>
</feature>
<evidence type="ECO:0000259" key="7">
    <source>
        <dbReference type="Pfam" id="PF00588"/>
    </source>
</evidence>
<comment type="catalytic activity">
    <reaction evidence="5">
        <text>cytidine(32) in tRNA + S-adenosyl-L-methionine = 2'-O-methylcytidine(32) in tRNA + S-adenosyl-L-homocysteine + H(+)</text>
        <dbReference type="Rhea" id="RHEA:42932"/>
        <dbReference type="Rhea" id="RHEA-COMP:10288"/>
        <dbReference type="Rhea" id="RHEA-COMP:10289"/>
        <dbReference type="ChEBI" id="CHEBI:15378"/>
        <dbReference type="ChEBI" id="CHEBI:57856"/>
        <dbReference type="ChEBI" id="CHEBI:59789"/>
        <dbReference type="ChEBI" id="CHEBI:74495"/>
        <dbReference type="ChEBI" id="CHEBI:82748"/>
        <dbReference type="EC" id="2.1.1.200"/>
    </reaction>
</comment>
<evidence type="ECO:0000256" key="3">
    <source>
        <dbReference type="ARBA" id="ARBA00022679"/>
    </source>
</evidence>
<dbReference type="Proteomes" id="UP000239576">
    <property type="component" value="Unassembled WGS sequence"/>
</dbReference>
<keyword evidence="3 8" id="KW-0808">Transferase</keyword>